<sequence>MPYFCVPITPSQRQKDYSKEFASRVKDFLDATMLREIPDRHICSSCDAHAVWQCRDCTLPGMSCRKCMRKSHLANPLHRIQCWTGSYFRDAELWEVGGYIISTHSNPSILCASLTFQDTPQETAEYLSDTPMPHAMHHFFVRVVHTNGLHYIPLVHCTCQGTERAHTDLIASRLVPTSFVRYSTLFTMAVLDDFRMANLECKTSAYQYFQKLRRLTSPMAPAGVPNRYPEFRRMARLWRWFKHVKWAGFAHTRDDTAAPSPGQLTLFCPACPQPNINLPKDWMEDTNQNVYIRFFVADGNFKADHVRQKSGDTDIWLSEGGGMMPPRKYYQAFLGAAENLKAPCQANFRVLELAMMLSKACDKTGVVSVACARHGCFAPNSLVDLSRGEQQRNVDFAFLAALRNTHTEDIRRVMFLYDIACQYHINIERRIGDKLPEGLQIDYGIGMFHVHAHQEECFHRFTPSFIPGAGNVAGEILESLWSGLNPVSSSTRTMTLAARAATLEDHTSDNNFKKTIGMAGALYAKYLEAQQGKRLSEVYYEKFCGGLDSEDIVRWNEQITCAEDHRKANPKAMDILKAQTKKPAAVEKAEAEVANSSGSIIAWFKLAFVIEEKQQDINDRVRRLRREPREPDRQKIEDLRREVVSEFEVLSDMQRKIGVELCALHNHSAQTDLGEFNKLEDDGGETADPEETGDNVDTLPEDMRIPPEARVIPFPSNESDTDVLSSKQTMRKYRKQELDYRIRRAEILLARIRQGIADKSFQYSHIIRAANTKTVKTRGHTASARITHNIVLLAKLYTTNRVRLIQLDVVPEVLSRFKKLGPGDVDASTAVVNPNQLGSKQIKLSWIWLVDAVDTSNPEGLREFQRVHYLRARATRNRWAEEFRLVRYEMQWTVNYFRYQAEQWNRHFNRATEGRYAGAAAYALRKVGMWEEMARRTEERIGEAIRMGNALAPNYPAM</sequence>
<organism evidence="3 4">
    <name type="scientific">Pholiota conissans</name>
    <dbReference type="NCBI Taxonomy" id="109636"/>
    <lineage>
        <taxon>Eukaryota</taxon>
        <taxon>Fungi</taxon>
        <taxon>Dikarya</taxon>
        <taxon>Basidiomycota</taxon>
        <taxon>Agaricomycotina</taxon>
        <taxon>Agaricomycetes</taxon>
        <taxon>Agaricomycetidae</taxon>
        <taxon>Agaricales</taxon>
        <taxon>Agaricineae</taxon>
        <taxon>Strophariaceae</taxon>
        <taxon>Pholiota</taxon>
    </lineage>
</organism>
<dbReference type="PANTHER" id="PTHR33096">
    <property type="entry name" value="CXC2 DOMAIN-CONTAINING PROTEIN"/>
    <property type="match status" value="1"/>
</dbReference>
<evidence type="ECO:0000313" key="4">
    <source>
        <dbReference type="Proteomes" id="UP000807469"/>
    </source>
</evidence>
<accession>A0A9P5YLX5</accession>
<evidence type="ECO:0000259" key="2">
    <source>
        <dbReference type="Pfam" id="PF18803"/>
    </source>
</evidence>
<name>A0A9P5YLX5_9AGAR</name>
<reference evidence="3" key="1">
    <citation type="submission" date="2020-11" db="EMBL/GenBank/DDBJ databases">
        <authorList>
            <consortium name="DOE Joint Genome Institute"/>
            <person name="Ahrendt S."/>
            <person name="Riley R."/>
            <person name="Andreopoulos W."/>
            <person name="Labutti K."/>
            <person name="Pangilinan J."/>
            <person name="Ruiz-Duenas F.J."/>
            <person name="Barrasa J.M."/>
            <person name="Sanchez-Garcia M."/>
            <person name="Camarero S."/>
            <person name="Miyauchi S."/>
            <person name="Serrano A."/>
            <person name="Linde D."/>
            <person name="Babiker R."/>
            <person name="Drula E."/>
            <person name="Ayuso-Fernandez I."/>
            <person name="Pacheco R."/>
            <person name="Padilla G."/>
            <person name="Ferreira P."/>
            <person name="Barriuso J."/>
            <person name="Kellner H."/>
            <person name="Castanera R."/>
            <person name="Alfaro M."/>
            <person name="Ramirez L."/>
            <person name="Pisabarro A.G."/>
            <person name="Kuo A."/>
            <person name="Tritt A."/>
            <person name="Lipzen A."/>
            <person name="He G."/>
            <person name="Yan M."/>
            <person name="Ng V."/>
            <person name="Cullen D."/>
            <person name="Martin F."/>
            <person name="Rosso M.-N."/>
            <person name="Henrissat B."/>
            <person name="Hibbett D."/>
            <person name="Martinez A.T."/>
            <person name="Grigoriev I.V."/>
        </authorList>
    </citation>
    <scope>NUCLEOTIDE SEQUENCE</scope>
    <source>
        <strain evidence="3">CIRM-BRFM 674</strain>
    </source>
</reference>
<dbReference type="PANTHER" id="PTHR33096:SF1">
    <property type="entry name" value="CXC1-LIKE CYSTEINE CLUSTER ASSOCIATED WITH KDZ TRANSPOSASES DOMAIN-CONTAINING PROTEIN"/>
    <property type="match status" value="1"/>
</dbReference>
<dbReference type="Pfam" id="PF18758">
    <property type="entry name" value="KDZ"/>
    <property type="match status" value="1"/>
</dbReference>
<evidence type="ECO:0000313" key="3">
    <source>
        <dbReference type="EMBL" id="KAF9471221.1"/>
    </source>
</evidence>
<dbReference type="InterPro" id="IPR041457">
    <property type="entry name" value="CxC2_KDZ-assoc"/>
</dbReference>
<dbReference type="EMBL" id="MU155732">
    <property type="protein sequence ID" value="KAF9471221.1"/>
    <property type="molecule type" value="Genomic_DNA"/>
</dbReference>
<protein>
    <recommendedName>
        <fullName evidence="2">CxC2-like cysteine cluster KDZ transposase-associated domain-containing protein</fullName>
    </recommendedName>
</protein>
<gene>
    <name evidence="3" type="ORF">BDN70DRAFT_820283</name>
</gene>
<dbReference type="OrthoDB" id="3143151at2759"/>
<dbReference type="AlphaFoldDB" id="A0A9P5YLX5"/>
<feature type="domain" description="CxC2-like cysteine cluster KDZ transposase-associated" evidence="2">
    <location>
        <begin position="131"/>
        <end position="217"/>
    </location>
</feature>
<proteinExistence type="predicted"/>
<evidence type="ECO:0000256" key="1">
    <source>
        <dbReference type="SAM" id="MobiDB-lite"/>
    </source>
</evidence>
<feature type="region of interest" description="Disordered" evidence="1">
    <location>
        <begin position="677"/>
        <end position="701"/>
    </location>
</feature>
<dbReference type="Pfam" id="PF18803">
    <property type="entry name" value="CxC2"/>
    <property type="match status" value="1"/>
</dbReference>
<dbReference type="Proteomes" id="UP000807469">
    <property type="component" value="Unassembled WGS sequence"/>
</dbReference>
<comment type="caution">
    <text evidence="3">The sequence shown here is derived from an EMBL/GenBank/DDBJ whole genome shotgun (WGS) entry which is preliminary data.</text>
</comment>
<keyword evidence="4" id="KW-1185">Reference proteome</keyword>
<feature type="compositionally biased region" description="Acidic residues" evidence="1">
    <location>
        <begin position="682"/>
        <end position="694"/>
    </location>
</feature>
<dbReference type="InterPro" id="IPR040521">
    <property type="entry name" value="KDZ"/>
</dbReference>